<feature type="domain" description="Beta-lactamase-related" evidence="1">
    <location>
        <begin position="50"/>
        <end position="378"/>
    </location>
</feature>
<dbReference type="RefSeq" id="WP_004963186.1">
    <property type="nucleotide sequence ID" value="NZ_JAQMZQ010000002.1"/>
</dbReference>
<dbReference type="PROSITE" id="PS51257">
    <property type="entry name" value="PROKAR_LIPOPROTEIN"/>
    <property type="match status" value="1"/>
</dbReference>
<dbReference type="Pfam" id="PF00144">
    <property type="entry name" value="Beta-lactamase"/>
    <property type="match status" value="1"/>
</dbReference>
<dbReference type="Proteomes" id="UP000281391">
    <property type="component" value="Chromosome"/>
</dbReference>
<evidence type="ECO:0000313" key="3">
    <source>
        <dbReference type="Proteomes" id="UP000281391"/>
    </source>
</evidence>
<dbReference type="GO" id="GO:0008800">
    <property type="term" value="F:beta-lactamase activity"/>
    <property type="evidence" value="ECO:0007669"/>
    <property type="project" value="UniProtKB-EC"/>
</dbReference>
<dbReference type="EC" id="3.5.2.6" evidence="2"/>
<dbReference type="KEGG" id="sof:NCTC11214_04495"/>
<dbReference type="Gene3D" id="3.40.710.10">
    <property type="entry name" value="DD-peptidase/beta-lactamase superfamily"/>
    <property type="match status" value="1"/>
</dbReference>
<dbReference type="SUPFAM" id="SSF56601">
    <property type="entry name" value="beta-lactamase/transpeptidase-like"/>
    <property type="match status" value="1"/>
</dbReference>
<dbReference type="InterPro" id="IPR050491">
    <property type="entry name" value="AmpC-like"/>
</dbReference>
<dbReference type="InterPro" id="IPR012338">
    <property type="entry name" value="Beta-lactam/transpept-like"/>
</dbReference>
<organism evidence="2 3">
    <name type="scientific">Serratia odorifera</name>
    <dbReference type="NCBI Taxonomy" id="618"/>
    <lineage>
        <taxon>Bacteria</taxon>
        <taxon>Pseudomonadati</taxon>
        <taxon>Pseudomonadota</taxon>
        <taxon>Gammaproteobacteria</taxon>
        <taxon>Enterobacterales</taxon>
        <taxon>Yersiniaceae</taxon>
        <taxon>Serratia</taxon>
    </lineage>
</organism>
<keyword evidence="2" id="KW-0378">Hydrolase</keyword>
<protein>
    <submittedName>
        <fullName evidence="2">Beta-lactamase</fullName>
        <ecNumber evidence="2">3.5.2.6</ecNumber>
    </submittedName>
</protein>
<evidence type="ECO:0000259" key="1">
    <source>
        <dbReference type="Pfam" id="PF00144"/>
    </source>
</evidence>
<proteinExistence type="predicted"/>
<dbReference type="AlphaFoldDB" id="A0A3S4DPS0"/>
<dbReference type="InterPro" id="IPR001466">
    <property type="entry name" value="Beta-lactam-related"/>
</dbReference>
<accession>A0A3S4DPS0</accession>
<gene>
    <name evidence="2" type="primary">ampC_4</name>
    <name evidence="2" type="ORF">NCTC11214_04495</name>
</gene>
<evidence type="ECO:0000313" key="2">
    <source>
        <dbReference type="EMBL" id="VDZ63490.1"/>
    </source>
</evidence>
<name>A0A3S4DPS0_SEROD</name>
<sequence length="404" mass="44547">MTIKTQIIRCALAGVSLLISGCGTLSRMPTDSSPQESARLACNGDLQSEIDSLAQPMIDQRQTPGLVVGVLTQDGEQRTYGYGVTDYRNGYPITGNTLFAVGSVSKGFIAEVTVVLVNKGLFHWDDTLDMLLPAGTRLSADARKITLLQLVTHTSGLPRQMMTPDMFSAFITYLFTGDNFYQSLDDAAFLDYLTTFTAPAVVEPRYSNLGYALLDYILQLRTGKTVEQLTAENILTPLGLTHTRYHASRLPDFQQRAIGHAGDQPKFIRRGQPVPDWRFSSYMIGAAGLYTDANDLLRYAHAHFAPTGSAELDQALKDSLRVHFERPKEAAAIAWVVDEVGDQQITYQVGFIGGYSSYIGLDLRHKTAVVVLQNSFNWTNNIGHRLLQRMGEAADGHFTCQPAH</sequence>
<dbReference type="EMBL" id="LR134117">
    <property type="protein sequence ID" value="VDZ63490.1"/>
    <property type="molecule type" value="Genomic_DNA"/>
</dbReference>
<dbReference type="PANTHER" id="PTHR46825:SF8">
    <property type="entry name" value="BETA-LACTAMASE-RELATED"/>
    <property type="match status" value="1"/>
</dbReference>
<dbReference type="PANTHER" id="PTHR46825">
    <property type="entry name" value="D-ALANYL-D-ALANINE-CARBOXYPEPTIDASE/ENDOPEPTIDASE AMPH"/>
    <property type="match status" value="1"/>
</dbReference>
<reference evidence="2 3" key="1">
    <citation type="submission" date="2018-12" db="EMBL/GenBank/DDBJ databases">
        <authorList>
            <consortium name="Pathogen Informatics"/>
        </authorList>
    </citation>
    <scope>NUCLEOTIDE SEQUENCE [LARGE SCALE GENOMIC DNA]</scope>
    <source>
        <strain evidence="2 3">NCTC11214</strain>
    </source>
</reference>